<evidence type="ECO:0008006" key="3">
    <source>
        <dbReference type="Google" id="ProtNLM"/>
    </source>
</evidence>
<reference evidence="1 2" key="1">
    <citation type="journal article" date="2015" name="PLoS ONE">
        <title>Rice-Infecting Pseudomonas Genomes Are Highly Accessorized and Harbor Multiple Putative Virulence Mechanisms to Cause Sheath Brown Rot.</title>
        <authorList>
            <person name="Quibod I.L."/>
            <person name="Grande G."/>
            <person name="Oreiro E.G."/>
            <person name="Borja F.N."/>
            <person name="Dossa G.S."/>
            <person name="Mauleon R."/>
            <person name="Cruz C.V."/>
            <person name="Oliva R."/>
        </authorList>
    </citation>
    <scope>NUCLEOTIDE SEQUENCE [LARGE SCALE GENOMIC DNA]</scope>
    <source>
        <strain evidence="1 2">IRRI 6609</strain>
    </source>
</reference>
<protein>
    <recommendedName>
        <fullName evidence="3">Virus tail fibre assembly protein, lambda gpK</fullName>
    </recommendedName>
</protein>
<dbReference type="EMBL" id="JSYZ01000054">
    <property type="protein sequence ID" value="KPA87084.1"/>
    <property type="molecule type" value="Genomic_DNA"/>
</dbReference>
<comment type="caution">
    <text evidence="1">The sequence shown here is derived from an EMBL/GenBank/DDBJ whole genome shotgun (WGS) entry which is preliminary data.</text>
</comment>
<name>A0A0N0E102_9PSED</name>
<dbReference type="OrthoDB" id="7016747at2"/>
<dbReference type="PATRIC" id="fig|50340.43.peg.5110"/>
<gene>
    <name evidence="1" type="ORF">PF66_06429</name>
</gene>
<dbReference type="STRING" id="50340.PF66_06429"/>
<sequence length="124" mass="14145">MKVFGRVDSFEMWVDETGMECPEGWIEMSSQRPDGPDSLDFTARPDGTWAITPATLKAKAAGVELEWQQVEMAVIANQLLALEEEAPDALPGSRKDWLQYRTRVRLWHESPDFPTQEQRPVRPS</sequence>
<dbReference type="RefSeq" id="WP_054064884.1">
    <property type="nucleotide sequence ID" value="NZ_JSYZ01000054.1"/>
</dbReference>
<organism evidence="1 2">
    <name type="scientific">Pseudomonas asplenii</name>
    <dbReference type="NCBI Taxonomy" id="53407"/>
    <lineage>
        <taxon>Bacteria</taxon>
        <taxon>Pseudomonadati</taxon>
        <taxon>Pseudomonadota</taxon>
        <taxon>Gammaproteobacteria</taxon>
        <taxon>Pseudomonadales</taxon>
        <taxon>Pseudomonadaceae</taxon>
        <taxon>Pseudomonas</taxon>
    </lineage>
</organism>
<evidence type="ECO:0000313" key="2">
    <source>
        <dbReference type="Proteomes" id="UP000037931"/>
    </source>
</evidence>
<dbReference type="AlphaFoldDB" id="A0A0N0E102"/>
<proteinExistence type="predicted"/>
<evidence type="ECO:0000313" key="1">
    <source>
        <dbReference type="EMBL" id="KPA87084.1"/>
    </source>
</evidence>
<dbReference type="Proteomes" id="UP000037931">
    <property type="component" value="Unassembled WGS sequence"/>
</dbReference>
<accession>A0A0N0E102</accession>
<keyword evidence="2" id="KW-1185">Reference proteome</keyword>